<dbReference type="InterPro" id="IPR011009">
    <property type="entry name" value="Kinase-like_dom_sf"/>
</dbReference>
<dbReference type="Pfam" id="PF02958">
    <property type="entry name" value="EcKL"/>
    <property type="match status" value="1"/>
</dbReference>
<organism evidence="1 2">
    <name type="scientific">Dictyobacter kobayashii</name>
    <dbReference type="NCBI Taxonomy" id="2014872"/>
    <lineage>
        <taxon>Bacteria</taxon>
        <taxon>Bacillati</taxon>
        <taxon>Chloroflexota</taxon>
        <taxon>Ktedonobacteria</taxon>
        <taxon>Ktedonobacterales</taxon>
        <taxon>Dictyobacteraceae</taxon>
        <taxon>Dictyobacter</taxon>
    </lineage>
</organism>
<proteinExistence type="predicted"/>
<dbReference type="PANTHER" id="PTHR23020">
    <property type="entry name" value="UNCHARACTERIZED NUCLEAR HORMONE RECEPTOR-RELATED"/>
    <property type="match status" value="1"/>
</dbReference>
<dbReference type="GO" id="GO:0016740">
    <property type="term" value="F:transferase activity"/>
    <property type="evidence" value="ECO:0007669"/>
    <property type="project" value="UniProtKB-KW"/>
</dbReference>
<dbReference type="Proteomes" id="UP000287188">
    <property type="component" value="Unassembled WGS sequence"/>
</dbReference>
<keyword evidence="1" id="KW-0808">Transferase</keyword>
<dbReference type="EMBL" id="BIFS01000001">
    <property type="protein sequence ID" value="GCE21470.1"/>
    <property type="molecule type" value="Genomic_DNA"/>
</dbReference>
<dbReference type="PANTHER" id="PTHR23020:SF41">
    <property type="entry name" value="AMINOGLYCOSIDE PHOSPHOTRANSFERASE DOMAIN-CONTAINING PROTEIN"/>
    <property type="match status" value="1"/>
</dbReference>
<comment type="caution">
    <text evidence="1">The sequence shown here is derived from an EMBL/GenBank/DDBJ whole genome shotgun (WGS) entry which is preliminary data.</text>
</comment>
<accession>A0A402AQU9</accession>
<evidence type="ECO:0000313" key="1">
    <source>
        <dbReference type="EMBL" id="GCE21470.1"/>
    </source>
</evidence>
<protein>
    <submittedName>
        <fullName evidence="1">Aminoglycoside phosphotransferase</fullName>
    </submittedName>
</protein>
<sequence>MAELFAAAESGNITPAWLTQALRQSGTLPHGEVVAVELQTTDAFNSQTSHLTLHYSADAPEQAPTRLVLKRNTREAWCIRAQAKEVRFYQTVATLPEHPKIIPPCYAASYDAQSGNSYLLLQDLSETHRQPVTRAETIDTSGSVPRPEYIEATIDTLARLHAFWWEHPLLKTEVAQAGMWQAEEAPAQRYTQRRIQEWEQLMASEPGSTLPAELRTGIEQWLERMPHYWEQRLAPRFATGSKQTLTHGDAYFSNFLCPRQLPGTSYLLDWQSPQVHIGALDLANMLATFWTPAQRHEGQRELRALRRYHDTLTASGVNNYSWEELLDDYRIGLIDWLEVPIWDASNGSSRTYWWPKLQCLFNAVMDWQCLEFMSSTPS</sequence>
<dbReference type="SUPFAM" id="SSF56112">
    <property type="entry name" value="Protein kinase-like (PK-like)"/>
    <property type="match status" value="1"/>
</dbReference>
<dbReference type="Gene3D" id="3.90.1200.10">
    <property type="match status" value="1"/>
</dbReference>
<dbReference type="AlphaFoldDB" id="A0A402AQU9"/>
<name>A0A402AQU9_9CHLR</name>
<gene>
    <name evidence="1" type="ORF">KDK_52700</name>
</gene>
<keyword evidence="2" id="KW-1185">Reference proteome</keyword>
<evidence type="ECO:0000313" key="2">
    <source>
        <dbReference type="Proteomes" id="UP000287188"/>
    </source>
</evidence>
<dbReference type="InterPro" id="IPR052961">
    <property type="entry name" value="Oxido-Kinase-like_Enzymes"/>
</dbReference>
<dbReference type="InterPro" id="IPR004119">
    <property type="entry name" value="EcKL"/>
</dbReference>
<reference evidence="2" key="1">
    <citation type="submission" date="2018-12" db="EMBL/GenBank/DDBJ databases">
        <title>Tengunoibacter tsumagoiensis gen. nov., sp. nov., Dictyobacter kobayashii sp. nov., D. alpinus sp. nov., and D. joshuensis sp. nov. and description of Dictyobacteraceae fam. nov. within the order Ktedonobacterales isolated from Tengu-no-mugimeshi.</title>
        <authorList>
            <person name="Wang C.M."/>
            <person name="Zheng Y."/>
            <person name="Sakai Y."/>
            <person name="Toyoda A."/>
            <person name="Minakuchi Y."/>
            <person name="Abe K."/>
            <person name="Yokota A."/>
            <person name="Yabe S."/>
        </authorList>
    </citation>
    <scope>NUCLEOTIDE SEQUENCE [LARGE SCALE GENOMIC DNA]</scope>
    <source>
        <strain evidence="2">Uno11</strain>
    </source>
</reference>
<dbReference type="RefSeq" id="WP_161977660.1">
    <property type="nucleotide sequence ID" value="NZ_BIFS01000001.1"/>
</dbReference>